<evidence type="ECO:0000256" key="7">
    <source>
        <dbReference type="PIRNR" id="PIRNR016938"/>
    </source>
</evidence>
<evidence type="ECO:0000256" key="3">
    <source>
        <dbReference type="ARBA" id="ARBA00022475"/>
    </source>
</evidence>
<dbReference type="RefSeq" id="WP_126775651.1">
    <property type="nucleotide sequence ID" value="NZ_PIPM01000001.1"/>
</dbReference>
<keyword evidence="7" id="KW-0997">Cell inner membrane</keyword>
<dbReference type="InterPro" id="IPR005572">
    <property type="entry name" value="Anti-sigma_E_RseA_N"/>
</dbReference>
<dbReference type="Proteomes" id="UP000288405">
    <property type="component" value="Unassembled WGS sequence"/>
</dbReference>
<evidence type="ECO:0000256" key="5">
    <source>
        <dbReference type="ARBA" id="ARBA00022989"/>
    </source>
</evidence>
<evidence type="ECO:0000313" key="13">
    <source>
        <dbReference type="Proteomes" id="UP000288405"/>
    </source>
</evidence>
<evidence type="ECO:0000256" key="9">
    <source>
        <dbReference type="SAM" id="Phobius"/>
    </source>
</evidence>
<organism evidence="12 13">
    <name type="scientific">Aliidiomarina sanyensis</name>
    <dbReference type="NCBI Taxonomy" id="1249555"/>
    <lineage>
        <taxon>Bacteria</taxon>
        <taxon>Pseudomonadati</taxon>
        <taxon>Pseudomonadota</taxon>
        <taxon>Gammaproteobacteria</taxon>
        <taxon>Alteromonadales</taxon>
        <taxon>Idiomarinaceae</taxon>
        <taxon>Aliidiomarina</taxon>
    </lineage>
</organism>
<comment type="subcellular location">
    <subcellularLocation>
        <location evidence="7">Cell inner membrane</location>
    </subcellularLocation>
    <subcellularLocation>
        <location evidence="1">Cell membrane</location>
        <topology evidence="1">Single-pass membrane protein</topology>
    </subcellularLocation>
</comment>
<feature type="region of interest" description="Disordered" evidence="8">
    <location>
        <begin position="174"/>
        <end position="204"/>
    </location>
</feature>
<comment type="subunit">
    <text evidence="7">Interacts 1:1 with ECF RNA polymerase sigma-E (RpoE); this inhibits the interaction of sigma-E with the RNA polymerase catalytic core and leads to a decreased expression of sigma-E-regulated genes. Interacts with RseB.</text>
</comment>
<comment type="caution">
    <text evidence="12">The sequence shown here is derived from an EMBL/GenBank/DDBJ whole genome shotgun (WGS) entry which is preliminary data.</text>
</comment>
<dbReference type="EMBL" id="PIPM01000001">
    <property type="protein sequence ID" value="RUO36339.1"/>
    <property type="molecule type" value="Genomic_DNA"/>
</dbReference>
<evidence type="ECO:0000256" key="4">
    <source>
        <dbReference type="ARBA" id="ARBA00022692"/>
    </source>
</evidence>
<dbReference type="SUPFAM" id="SSF89069">
    <property type="entry name" value="N-terminal, cytoplasmic domain of anti-sigmaE factor RseA"/>
    <property type="match status" value="1"/>
</dbReference>
<evidence type="ECO:0000313" key="12">
    <source>
        <dbReference type="EMBL" id="RUO36339.1"/>
    </source>
</evidence>
<keyword evidence="3 7" id="KW-1003">Cell membrane</keyword>
<protein>
    <recommendedName>
        <fullName evidence="7">Anti-sigma-E factor RseA</fullName>
    </recommendedName>
    <alternativeName>
        <fullName evidence="7">Regulator of SigE</fullName>
    </alternativeName>
    <alternativeName>
        <fullName evidence="7">Sigma-E anti-sigma factor RseA</fullName>
    </alternativeName>
    <alternativeName>
        <fullName evidence="7">Sigma-E factor negative regulatory protein</fullName>
    </alternativeName>
</protein>
<keyword evidence="5 9" id="KW-1133">Transmembrane helix</keyword>
<dbReference type="PANTHER" id="PTHR38104:SF1">
    <property type="entry name" value="ANTI-SIGMA-E FACTOR RSEA"/>
    <property type="match status" value="1"/>
</dbReference>
<accession>A0A432WRI9</accession>
<keyword evidence="13" id="KW-1185">Reference proteome</keyword>
<dbReference type="PIRSF" id="PIRSF016938">
    <property type="entry name" value="RseA"/>
    <property type="match status" value="1"/>
</dbReference>
<dbReference type="InterPro" id="IPR052383">
    <property type="entry name" value="Anti-sigma-E_RseA-like"/>
</dbReference>
<dbReference type="CDD" id="cd16328">
    <property type="entry name" value="RseA_N"/>
    <property type="match status" value="1"/>
</dbReference>
<dbReference type="GO" id="GO:0005886">
    <property type="term" value="C:plasma membrane"/>
    <property type="evidence" value="ECO:0007669"/>
    <property type="project" value="UniProtKB-SubCell"/>
</dbReference>
<dbReference type="InterPro" id="IPR026279">
    <property type="entry name" value="RseA"/>
</dbReference>
<dbReference type="Gene3D" id="1.10.10.880">
    <property type="entry name" value="Anti sigma-E protein RseA, N-terminal domain"/>
    <property type="match status" value="1"/>
</dbReference>
<dbReference type="InterPro" id="IPR036147">
    <property type="entry name" value="Anti-sigma_E_RseA_N_sf"/>
</dbReference>
<feature type="domain" description="Anti sigma-E protein RseA N-terminal" evidence="10">
    <location>
        <begin position="5"/>
        <end position="72"/>
    </location>
</feature>
<feature type="transmembrane region" description="Helical" evidence="9">
    <location>
        <begin position="90"/>
        <end position="111"/>
    </location>
</feature>
<feature type="domain" description="Anti sigma-E protein RseA C-terminal" evidence="11">
    <location>
        <begin position="133"/>
        <end position="179"/>
    </location>
</feature>
<gene>
    <name evidence="12" type="ORF">CWE11_00520</name>
</gene>
<comment type="function">
    <text evidence="7">An anti-sigma factor for extracytoplasmic function (ECF) sigma factor sigma-E (RpoE). ECF sigma factors are held in an inactive form by an anti-sigma factor until released by regulated intramembrane proteolysis (RIP). RIP occurs when an extracytoplasmic signal triggers a concerted proteolytic cascade to transmit information and elicit cellular responses. The membrane-spanning regulatory substrate protein is first cut periplasmically (site-1 protease, S1P, DegS), then within the membrane itself (site-2 protease, S2P, RseP), while cytoplasmic proteases finish degrading the anti-sigma factor, liberating sigma-E.</text>
</comment>
<evidence type="ECO:0000256" key="1">
    <source>
        <dbReference type="ARBA" id="ARBA00004162"/>
    </source>
</evidence>
<feature type="compositionally biased region" description="Low complexity" evidence="8">
    <location>
        <begin position="175"/>
        <end position="187"/>
    </location>
</feature>
<evidence type="ECO:0000259" key="10">
    <source>
        <dbReference type="Pfam" id="PF03872"/>
    </source>
</evidence>
<comment type="similarity">
    <text evidence="2 7">Belongs to the RseA family.</text>
</comment>
<sequence length="204" mass="22630">MTENQNEKLSALMDGEHTDDSLRELVENASHRERWFRYQLVSAMMRGDAKHGQPVDISAAVSAEIARAPAPVSEISWFASLRRKLMRAGWMRPAANVAVAASVAVVTVVAVQNFQQPEEVMNPAPQTRSTVTALETMPIGGVVNPVSFNTVHTPTEEPDLGVERSLLQSFMMDHQQQLQLSQQDQLLEGNAQSERETPRQPDND</sequence>
<name>A0A432WRI9_9GAMM</name>
<dbReference type="AlphaFoldDB" id="A0A432WRI9"/>
<keyword evidence="4 9" id="KW-0812">Transmembrane</keyword>
<proteinExistence type="inferred from homology"/>
<evidence type="ECO:0000256" key="6">
    <source>
        <dbReference type="ARBA" id="ARBA00023136"/>
    </source>
</evidence>
<dbReference type="PANTHER" id="PTHR38104">
    <property type="match status" value="1"/>
</dbReference>
<dbReference type="InterPro" id="IPR005573">
    <property type="entry name" value="Anti-sigma_E_RseA_C"/>
</dbReference>
<keyword evidence="6 7" id="KW-0472">Membrane</keyword>
<feature type="compositionally biased region" description="Basic and acidic residues" evidence="8">
    <location>
        <begin position="193"/>
        <end position="204"/>
    </location>
</feature>
<dbReference type="OrthoDB" id="5298512at2"/>
<evidence type="ECO:0000259" key="11">
    <source>
        <dbReference type="Pfam" id="PF03873"/>
    </source>
</evidence>
<dbReference type="GO" id="GO:0016989">
    <property type="term" value="F:sigma factor antagonist activity"/>
    <property type="evidence" value="ECO:0007669"/>
    <property type="project" value="InterPro"/>
</dbReference>
<dbReference type="Pfam" id="PF03873">
    <property type="entry name" value="RseA_C"/>
    <property type="match status" value="1"/>
</dbReference>
<reference evidence="12 13" key="1">
    <citation type="journal article" date="2011" name="Front. Microbiol.">
        <title>Genomic signatures of strain selection and enhancement in Bacillus atrophaeus var. globigii, a historical biowarfare simulant.</title>
        <authorList>
            <person name="Gibbons H.S."/>
            <person name="Broomall S.M."/>
            <person name="McNew L.A."/>
            <person name="Daligault H."/>
            <person name="Chapman C."/>
            <person name="Bruce D."/>
            <person name="Karavis M."/>
            <person name="Krepps M."/>
            <person name="McGregor P.A."/>
            <person name="Hong C."/>
            <person name="Park K.H."/>
            <person name="Akmal A."/>
            <person name="Feldman A."/>
            <person name="Lin J.S."/>
            <person name="Chang W.E."/>
            <person name="Higgs B.W."/>
            <person name="Demirev P."/>
            <person name="Lindquist J."/>
            <person name="Liem A."/>
            <person name="Fochler E."/>
            <person name="Read T.D."/>
            <person name="Tapia R."/>
            <person name="Johnson S."/>
            <person name="Bishop-Lilly K.A."/>
            <person name="Detter C."/>
            <person name="Han C."/>
            <person name="Sozhamannan S."/>
            <person name="Rosenzweig C.N."/>
            <person name="Skowronski E.W."/>
        </authorList>
    </citation>
    <scope>NUCLEOTIDE SEQUENCE [LARGE SCALE GENOMIC DNA]</scope>
    <source>
        <strain evidence="12 13">GYP-17</strain>
    </source>
</reference>
<evidence type="ECO:0000256" key="8">
    <source>
        <dbReference type="SAM" id="MobiDB-lite"/>
    </source>
</evidence>
<evidence type="ECO:0000256" key="2">
    <source>
        <dbReference type="ARBA" id="ARBA00005837"/>
    </source>
</evidence>
<dbReference type="Pfam" id="PF03872">
    <property type="entry name" value="RseA_N"/>
    <property type="match status" value="1"/>
</dbReference>